<organism evidence="1 2">
    <name type="scientific">Pedobacter punctiformis</name>
    <dbReference type="NCBI Taxonomy" id="3004097"/>
    <lineage>
        <taxon>Bacteria</taxon>
        <taxon>Pseudomonadati</taxon>
        <taxon>Bacteroidota</taxon>
        <taxon>Sphingobacteriia</taxon>
        <taxon>Sphingobacteriales</taxon>
        <taxon>Sphingobacteriaceae</taxon>
        <taxon>Pedobacter</taxon>
    </lineage>
</organism>
<evidence type="ECO:0008006" key="3">
    <source>
        <dbReference type="Google" id="ProtNLM"/>
    </source>
</evidence>
<evidence type="ECO:0000313" key="1">
    <source>
        <dbReference type="EMBL" id="MCZ4244845.1"/>
    </source>
</evidence>
<dbReference type="EMBL" id="JAPWGM010000004">
    <property type="protein sequence ID" value="MCZ4244845.1"/>
    <property type="molecule type" value="Genomic_DNA"/>
</dbReference>
<dbReference type="Proteomes" id="UP001144347">
    <property type="component" value="Unassembled WGS sequence"/>
</dbReference>
<evidence type="ECO:0000313" key="2">
    <source>
        <dbReference type="Proteomes" id="UP001144347"/>
    </source>
</evidence>
<protein>
    <recommendedName>
        <fullName evidence="3">DUF4252 domain-containing protein</fullName>
    </recommendedName>
</protein>
<sequence length="178" mass="20259">MNTIIYFSLNILLAFFTCYQSDNDNIRQNLNLTSQEKIVKQNVCITQADAEKILGQSAKLTENSSESKNGITKFRCTYTTNITGSKISNLYYLLEEFKNITSAQKTYTSILKQNENMPGLKKLNEPGDQAFLHTDNENFLMIIVRKNNKILRLKVNKLTNMTSSKELQNISKAITATL</sequence>
<name>A0ABT4LA89_9SPHI</name>
<dbReference type="RefSeq" id="WP_269427900.1">
    <property type="nucleotide sequence ID" value="NZ_JAPWGM010000004.1"/>
</dbReference>
<gene>
    <name evidence="1" type="ORF">O0955_12600</name>
</gene>
<reference evidence="1" key="1">
    <citation type="submission" date="2022-12" db="EMBL/GenBank/DDBJ databases">
        <title>Genome sequence of HCMS5-2.</title>
        <authorList>
            <person name="Woo H."/>
        </authorList>
    </citation>
    <scope>NUCLEOTIDE SEQUENCE</scope>
    <source>
        <strain evidence="1">HCMS5-2</strain>
    </source>
</reference>
<comment type="caution">
    <text evidence="1">The sequence shown here is derived from an EMBL/GenBank/DDBJ whole genome shotgun (WGS) entry which is preliminary data.</text>
</comment>
<keyword evidence="2" id="KW-1185">Reference proteome</keyword>
<proteinExistence type="predicted"/>
<accession>A0ABT4LA89</accession>